<dbReference type="Gene3D" id="2.130.10.10">
    <property type="entry name" value="YVTN repeat-like/Quinoprotein amine dehydrogenase"/>
    <property type="match status" value="2"/>
</dbReference>
<reference evidence="8 9" key="1">
    <citation type="journal article" date="2010" name="Nature">
        <title>The Ectocarpus genome and the independent evolution of multicellularity in brown algae.</title>
        <authorList>
            <person name="Cock J.M."/>
            <person name="Sterck L."/>
            <person name="Rouze P."/>
            <person name="Scornet D."/>
            <person name="Allen A.E."/>
            <person name="Amoutzias G."/>
            <person name="Anthouard V."/>
            <person name="Artiguenave F."/>
            <person name="Aury J.M."/>
            <person name="Badger J.H."/>
            <person name="Beszteri B."/>
            <person name="Billiau K."/>
            <person name="Bonnet E."/>
            <person name="Bothwell J.H."/>
            <person name="Bowler C."/>
            <person name="Boyen C."/>
            <person name="Brownlee C."/>
            <person name="Carrano C.J."/>
            <person name="Charrier B."/>
            <person name="Cho G.Y."/>
            <person name="Coelho S.M."/>
            <person name="Collen J."/>
            <person name="Corre E."/>
            <person name="Da Silva C."/>
            <person name="Delage L."/>
            <person name="Delaroque N."/>
            <person name="Dittami S.M."/>
            <person name="Doulbeau S."/>
            <person name="Elias M."/>
            <person name="Farnham G."/>
            <person name="Gachon C.M."/>
            <person name="Gschloessl B."/>
            <person name="Heesch S."/>
            <person name="Jabbari K."/>
            <person name="Jubin C."/>
            <person name="Kawai H."/>
            <person name="Kimura K."/>
            <person name="Kloareg B."/>
            <person name="Kupper F.C."/>
            <person name="Lang D."/>
            <person name="Le Bail A."/>
            <person name="Leblanc C."/>
            <person name="Lerouge P."/>
            <person name="Lohr M."/>
            <person name="Lopez P.J."/>
            <person name="Martens C."/>
            <person name="Maumus F."/>
            <person name="Michel G."/>
            <person name="Miranda-Saavedra D."/>
            <person name="Morales J."/>
            <person name="Moreau H."/>
            <person name="Motomura T."/>
            <person name="Nagasato C."/>
            <person name="Napoli C.A."/>
            <person name="Nelson D.R."/>
            <person name="Nyvall-Collen P."/>
            <person name="Peters A.F."/>
            <person name="Pommier C."/>
            <person name="Potin P."/>
            <person name="Poulain J."/>
            <person name="Quesneville H."/>
            <person name="Read B."/>
            <person name="Rensing S.A."/>
            <person name="Ritter A."/>
            <person name="Rousvoal S."/>
            <person name="Samanta M."/>
            <person name="Samson G."/>
            <person name="Schroeder D.C."/>
            <person name="Segurens B."/>
            <person name="Strittmatter M."/>
            <person name="Tonon T."/>
            <person name="Tregear J.W."/>
            <person name="Valentin K."/>
            <person name="von Dassow P."/>
            <person name="Yamagishi T."/>
            <person name="Van de Peer Y."/>
            <person name="Wincker P."/>
        </authorList>
    </citation>
    <scope>NUCLEOTIDE SEQUENCE [LARGE SCALE GENOMIC DNA]</scope>
    <source>
        <strain evidence="9">Ec32 / CCAP1310/4</strain>
    </source>
</reference>
<evidence type="ECO:0000259" key="7">
    <source>
        <dbReference type="Pfam" id="PF23387"/>
    </source>
</evidence>
<dbReference type="AlphaFoldDB" id="D8LIC7"/>
<dbReference type="FunFam" id="1.25.40.470:FF:000007">
    <property type="entry name" value="Intraflagellar transport 80 homolog (Chlamydomonas)"/>
    <property type="match status" value="1"/>
</dbReference>
<evidence type="ECO:0000256" key="1">
    <source>
        <dbReference type="ARBA" id="ARBA00004138"/>
    </source>
</evidence>
<feature type="domain" description="IFT80 second beta-propeller" evidence="6">
    <location>
        <begin position="293"/>
        <end position="589"/>
    </location>
</feature>
<feature type="repeat" description="WD" evidence="4">
    <location>
        <begin position="95"/>
        <end position="127"/>
    </location>
</feature>
<dbReference type="SUPFAM" id="SSF50998">
    <property type="entry name" value="Quinoprotein alcohol dehydrogenase-like"/>
    <property type="match status" value="1"/>
</dbReference>
<dbReference type="InParanoid" id="D8LIC7"/>
<keyword evidence="2" id="KW-0969">Cilium</keyword>
<dbReference type="InterPro" id="IPR056157">
    <property type="entry name" value="TPR_IFT80_172_dom"/>
</dbReference>
<dbReference type="GO" id="GO:0030992">
    <property type="term" value="C:intraciliary transport particle B"/>
    <property type="evidence" value="ECO:0007669"/>
    <property type="project" value="TreeGrafter"/>
</dbReference>
<dbReference type="GO" id="GO:0060271">
    <property type="term" value="P:cilium assembly"/>
    <property type="evidence" value="ECO:0007669"/>
    <property type="project" value="TreeGrafter"/>
</dbReference>
<dbReference type="Pfam" id="PF00400">
    <property type="entry name" value="WD40"/>
    <property type="match status" value="4"/>
</dbReference>
<dbReference type="Proteomes" id="UP000002630">
    <property type="component" value="Unassembled WGS sequence"/>
</dbReference>
<feature type="compositionally biased region" description="Basic and acidic residues" evidence="5">
    <location>
        <begin position="756"/>
        <end position="766"/>
    </location>
</feature>
<feature type="domain" description="IFT80/172/WDR35 TPR" evidence="7">
    <location>
        <begin position="617"/>
        <end position="764"/>
    </location>
</feature>
<evidence type="ECO:0000256" key="2">
    <source>
        <dbReference type="ARBA" id="ARBA00023069"/>
    </source>
</evidence>
<evidence type="ECO:0000256" key="4">
    <source>
        <dbReference type="PROSITE-ProRule" id="PRU00221"/>
    </source>
</evidence>
<dbReference type="PANTHER" id="PTHR24098:SF0">
    <property type="entry name" value="OUTER SEGMENT 5"/>
    <property type="match status" value="1"/>
</dbReference>
<dbReference type="OrthoDB" id="408728at2759"/>
<evidence type="ECO:0000259" key="6">
    <source>
        <dbReference type="Pfam" id="PF23335"/>
    </source>
</evidence>
<evidence type="ECO:0000313" key="9">
    <source>
        <dbReference type="Proteomes" id="UP000002630"/>
    </source>
</evidence>
<dbReference type="EMBL" id="FN649760">
    <property type="protein sequence ID" value="CBN79966.1"/>
    <property type="molecule type" value="Genomic_DNA"/>
</dbReference>
<dbReference type="SUPFAM" id="SSF50978">
    <property type="entry name" value="WD40 repeat-like"/>
    <property type="match status" value="1"/>
</dbReference>
<evidence type="ECO:0000256" key="3">
    <source>
        <dbReference type="ARBA" id="ARBA00023273"/>
    </source>
</evidence>
<dbReference type="Pfam" id="PF23387">
    <property type="entry name" value="TPR_IFT80_172"/>
    <property type="match status" value="1"/>
</dbReference>
<dbReference type="Pfam" id="PF23335">
    <property type="entry name" value="Beta-prop_IFT80_2nd"/>
    <property type="match status" value="1"/>
</dbReference>
<comment type="subcellular location">
    <subcellularLocation>
        <location evidence="1">Cell projection</location>
        <location evidence="1">Cilium</location>
    </subcellularLocation>
</comment>
<sequence>MKLEVKCRTGVHKEMVTAVAWTPDNELYSMSDDNTVHRWDGSGDPAGKVTGLDAFVTSVDWFPSSGARSSDLFAAACSDGTVRLITRAGREEKKVSAHMGAVVCIRWSPDGSALCSCGEDGDVKIWSRSGNLRSTLMQTGHSLYALAWSPDSESVVVGAGRDLAIKGVQAGRKQLRWPAHEGLVIAVDWNMVNDLLLSGGEDCSYRVWDSFGRQMFQSGGLGYTITSVKWCPNGETFAVGAFNTLRLCDKTGWSHSRDRPQSGSLTSLTWTPDGTQLAAAGGNGSVVFGQVIERSLEWDIFEAVLVSPFKIKVSDVGSEVVEELDFSGGRVVEMSLGFGHLVAATHNQVLIYSVTNWNTPYILDMRGATSLIVQAETQFLTLDTVQGVQIWTYEGRHVSNPRFQNLRADYLSGRAISLSEDAVAILDRSSPKCVRVCDVATGRPLADGRAAEVVHECEVEEVFLSQFSKGLSERRLAFIDRNKELWLCPVVSRSAGRSSVPAKHKLHTQVESAAWNDKGDILTAIADGRLITWYYPNAVAIDRDLLVLASTSRDAAEFGKSPRVVSFYGAKVMVRRADGALLSAAVAPYPAMLYASVQGQRWEEAVRLCRLVQSRELWACMGCMALNGKNLQLAEEALAAIQEVDKLEFVQHVLKVSSEEGRNAELALYRRCPEEAESILLQASPPLIYRAIKLNIRLFRWSRALELAVQHKTHVDTVLGYRQAFLKSSGKEETDKRFLQFNSEVAVDWEVISAKKEKEREDEHARAGSRRGPSSGMDREMK</sequence>
<dbReference type="InterPro" id="IPR001680">
    <property type="entry name" value="WD40_rpt"/>
</dbReference>
<dbReference type="InterPro" id="IPR036322">
    <property type="entry name" value="WD40_repeat_dom_sf"/>
</dbReference>
<feature type="repeat" description="WD" evidence="4">
    <location>
        <begin position="177"/>
        <end position="209"/>
    </location>
</feature>
<name>D8LIC7_ECTSI</name>
<dbReference type="PANTHER" id="PTHR24098">
    <property type="entry name" value="OUTER SEGMENT 5"/>
    <property type="match status" value="1"/>
</dbReference>
<keyword evidence="4" id="KW-0853">WD repeat</keyword>
<dbReference type="STRING" id="2880.D8LIC7"/>
<accession>D8LIC7</accession>
<gene>
    <name evidence="8" type="primary">IFT80</name>
    <name evidence="8" type="ORF">Esi_0022_0029</name>
</gene>
<dbReference type="GO" id="GO:0005929">
    <property type="term" value="C:cilium"/>
    <property type="evidence" value="ECO:0007669"/>
    <property type="project" value="UniProtKB-SubCell"/>
</dbReference>
<proteinExistence type="predicted"/>
<dbReference type="eggNOG" id="KOG1524">
    <property type="taxonomic scope" value="Eukaryota"/>
</dbReference>
<dbReference type="PROSITE" id="PS50082">
    <property type="entry name" value="WD_REPEATS_2"/>
    <property type="match status" value="3"/>
</dbReference>
<keyword evidence="9" id="KW-1185">Reference proteome</keyword>
<feature type="region of interest" description="Disordered" evidence="5">
    <location>
        <begin position="756"/>
        <end position="782"/>
    </location>
</feature>
<feature type="repeat" description="WD" evidence="4">
    <location>
        <begin position="9"/>
        <end position="40"/>
    </location>
</feature>
<protein>
    <submittedName>
        <fullName evidence="8">Intraflagellar transport protein 80</fullName>
    </submittedName>
</protein>
<dbReference type="InterPro" id="IPR011047">
    <property type="entry name" value="Quinoprotein_ADH-like_sf"/>
</dbReference>
<keyword evidence="3" id="KW-0966">Cell projection</keyword>
<dbReference type="SMART" id="SM00320">
    <property type="entry name" value="WD40"/>
    <property type="match status" value="8"/>
</dbReference>
<dbReference type="PROSITE" id="PS50294">
    <property type="entry name" value="WD_REPEATS_REGION"/>
    <property type="match status" value="3"/>
</dbReference>
<dbReference type="InterPro" id="IPR056456">
    <property type="entry name" value="Beta-prop_IFT80_2nd"/>
</dbReference>
<dbReference type="InterPro" id="IPR015943">
    <property type="entry name" value="WD40/YVTN_repeat-like_dom_sf"/>
</dbReference>
<organism evidence="8 9">
    <name type="scientific">Ectocarpus siliculosus</name>
    <name type="common">Brown alga</name>
    <name type="synonym">Conferva siliculosa</name>
    <dbReference type="NCBI Taxonomy" id="2880"/>
    <lineage>
        <taxon>Eukaryota</taxon>
        <taxon>Sar</taxon>
        <taxon>Stramenopiles</taxon>
        <taxon>Ochrophyta</taxon>
        <taxon>PX clade</taxon>
        <taxon>Phaeophyceae</taxon>
        <taxon>Ectocarpales</taxon>
        <taxon>Ectocarpaceae</taxon>
        <taxon>Ectocarpus</taxon>
    </lineage>
</organism>
<dbReference type="Gene3D" id="1.25.40.470">
    <property type="match status" value="1"/>
</dbReference>
<evidence type="ECO:0000256" key="5">
    <source>
        <dbReference type="SAM" id="MobiDB-lite"/>
    </source>
</evidence>
<evidence type="ECO:0000313" key="8">
    <source>
        <dbReference type="EMBL" id="CBN79966.1"/>
    </source>
</evidence>